<name>A0ABM6WV13_9RHOB</name>
<protein>
    <recommendedName>
        <fullName evidence="4">Glycosyl transferase family 1 domain-containing protein</fullName>
    </recommendedName>
</protein>
<organism evidence="2 3">
    <name type="scientific">Paracoccus mutanolyticus</name>
    <dbReference type="NCBI Taxonomy" id="1499308"/>
    <lineage>
        <taxon>Bacteria</taxon>
        <taxon>Pseudomonadati</taxon>
        <taxon>Pseudomonadota</taxon>
        <taxon>Alphaproteobacteria</taxon>
        <taxon>Rhodobacterales</taxon>
        <taxon>Paracoccaceae</taxon>
        <taxon>Paracoccus</taxon>
    </lineage>
</organism>
<evidence type="ECO:0000313" key="3">
    <source>
        <dbReference type="Proteomes" id="UP000249922"/>
    </source>
</evidence>
<dbReference type="SUPFAM" id="SSF53756">
    <property type="entry name" value="UDP-Glycosyltransferase/glycogen phosphorylase"/>
    <property type="match status" value="1"/>
</dbReference>
<accession>A0ABM6WV13</accession>
<sequence length="141" mass="14886">MRRCSRSNPTLHLRVTNNAISDGLLESVVSHYSHTGRAISCALKQAQEERAFRFSLPVICSGIGGMAEMVAHGTTGLHVPPGDPRALAEAMRTAASGPTHADGARGGPAARRPVHEGGVLPRCRCCSMRATWPKASASCSR</sequence>
<evidence type="ECO:0008006" key="4">
    <source>
        <dbReference type="Google" id="ProtNLM"/>
    </source>
</evidence>
<evidence type="ECO:0000256" key="1">
    <source>
        <dbReference type="SAM" id="MobiDB-lite"/>
    </source>
</evidence>
<gene>
    <name evidence="2" type="ORF">DPM13_12505</name>
</gene>
<dbReference type="Gene3D" id="3.40.50.2000">
    <property type="entry name" value="Glycogen Phosphorylase B"/>
    <property type="match status" value="1"/>
</dbReference>
<dbReference type="Proteomes" id="UP000249922">
    <property type="component" value="Chromosome"/>
</dbReference>
<dbReference type="Pfam" id="PF13692">
    <property type="entry name" value="Glyco_trans_1_4"/>
    <property type="match status" value="1"/>
</dbReference>
<reference evidence="2 3" key="1">
    <citation type="submission" date="2018-06" db="EMBL/GenBank/DDBJ databases">
        <title>Complete genome sequence of Paracoccus mutanolyticus strain RSP-02 isolated from cellulosic waste.</title>
        <authorList>
            <person name="Amrutha R.N."/>
            <person name="Shrivastav A."/>
            <person name="Buddana S.K."/>
            <person name="Deshpande U."/>
            <person name="Prakasham R.S."/>
        </authorList>
    </citation>
    <scope>NUCLEOTIDE SEQUENCE [LARGE SCALE GENOMIC DNA]</scope>
    <source>
        <strain evidence="2 3">RSP-02</strain>
    </source>
</reference>
<feature type="region of interest" description="Disordered" evidence="1">
    <location>
        <begin position="94"/>
        <end position="113"/>
    </location>
</feature>
<proteinExistence type="predicted"/>
<evidence type="ECO:0000313" key="2">
    <source>
        <dbReference type="EMBL" id="AWX94485.1"/>
    </source>
</evidence>
<keyword evidence="3" id="KW-1185">Reference proteome</keyword>
<dbReference type="EMBL" id="CP030239">
    <property type="protein sequence ID" value="AWX94485.1"/>
    <property type="molecule type" value="Genomic_DNA"/>
</dbReference>